<keyword evidence="3" id="KW-1015">Disulfide bond</keyword>
<protein>
    <submittedName>
        <fullName evidence="7">Teneurin-a-like 2</fullName>
    </submittedName>
</protein>
<dbReference type="EMBL" id="JAHLQT010003586">
    <property type="protein sequence ID" value="KAG7176217.1"/>
    <property type="molecule type" value="Genomic_DNA"/>
</dbReference>
<keyword evidence="4" id="KW-1133">Transmembrane helix</keyword>
<feature type="transmembrane region" description="Helical" evidence="4">
    <location>
        <begin position="31"/>
        <end position="53"/>
    </location>
</feature>
<dbReference type="GO" id="GO:0008045">
    <property type="term" value="P:motor neuron axon guidance"/>
    <property type="evidence" value="ECO:0007669"/>
    <property type="project" value="TreeGrafter"/>
</dbReference>
<evidence type="ECO:0000256" key="2">
    <source>
        <dbReference type="ARBA" id="ARBA00022737"/>
    </source>
</evidence>
<name>A0A8J5NAW5_HOMAM</name>
<dbReference type="Pfam" id="PF23538">
    <property type="entry name" value="Teneurin_ABD"/>
    <property type="match status" value="1"/>
</dbReference>
<feature type="transmembrane region" description="Helical" evidence="4">
    <location>
        <begin position="90"/>
        <end position="110"/>
    </location>
</feature>
<comment type="caution">
    <text evidence="7">The sequence shown here is derived from an EMBL/GenBank/DDBJ whole genome shotgun (WGS) entry which is preliminary data.</text>
</comment>
<sequence length="1323" mass="146131">MRCGCAGVAVLGVAVLGVAVQGVAVQGVACRVWLCWVAVLGVAVLGVAVLGVASRCGVQGVAVLGVAVLGGCAGCIVLGVAVLGVAVLGVAVQGVAVLVSQWLLLCWVCCCCQQGVAVQGGLQGCCAGCGCAGCCCRVLLCRVWLLGVLLGVAVLGVAVLAVSRCAVEIIIIVTSGLTYEWATMASGPGGYAVSPLPPSCLLEVSLPTQASLLPAIHRYEVAMAPGPPNALTISYGVGDRSRQERVVETVLLVNGSRVLRRAWDGTSRTETLTDGASQPLLRLTYDHNGHPTSLTLGDRLSSLNVTYDRFGRTEARQWDWSSETYQYDEQGLLSSVSSHTAHTNSYTFGETRLPATMTLPSGRSWRLHYDERGGLKYVTTPTGSAHFFSMQPSFGWFVFSYTPPGSTHSYKQYLDHAGRLLLTAFPAASAKVLYTYTEAGQLKEIVSGDGKTEFSYGSDSLLSEIMHEEVDLEYKMDMLYNGRLLQEHRIDYGPITGLSNVKFTYEHDSNFRVTSCAGRIGGQSLHPFPFAYSSSTGGPSQIGPFTVTRTKLNETTIQDGTAIFSRQLNSHLHEAQSSVTIHSMEVFKLQIFYNPDGKITQTKTFTRNYHSKPYTNTRNYTYDADGQLISVEAKEPWSFSYDANGNMLSLTYSTNTIPMKYDSQDRIVKFGEGVYRYDSRGAIVQNAREVTYHYNARGLLVRAAKSGRFNIRYLYDHEDRLVARKDNFGNVTQFLYTDQRHPDQVTHIYSPRDGNLITLVYDDRGHIIFAQVYRRKYYIATDECGTPVMVFNQYGEVVREMMRSPYGHIMYDSNPYLYLPVDYCGGLLETRLELVHMPRGRIYDPLIDYKAWLSRLGYNLESLAPQLAWASSTPRPPPTLWQAFTRTPILPMRAAFSPFTDQVVGVNCVSGLVLTLEEAAHTTARLSTLTPTRLRYDFWPHRHKVEISTVPGPFGEGLLVSSVEGRAMVTATDQANPIFRDVLTSVFNNSLLLDITLTTHNTHVFYFVKENYWKASEDMTQLNRLGGEVNITIHEPSSSQPITPTEEGSDKFVDVKLHSASAVIHIRYGTTILQEKKRLLRHAKKVAIRRAWAEERDRLSSGLPGTVEWSSSETEELMSRGAVSSYTARYLHPPETYPALLDDPTNVRFFKDTKRTRRNSKTRRRSHRCHKERVGSSCGRVVLLLLLLLITCCPSTCARRGARQVAERDQTVGGCPLSLPQVIKELQRGSHQHHLCGSQFSGCHLLLSTARMSASPAVNWPGLLSAIRLPTDFLSVAHLSAVYSTGVSFSACYHYPQCQPPPAAPCTTTRGRHYTLAVTTKHL</sequence>
<dbReference type="InterPro" id="IPR051216">
    <property type="entry name" value="Teneurin"/>
</dbReference>
<feature type="transmembrane region" description="Helical" evidence="4">
    <location>
        <begin position="143"/>
        <end position="162"/>
    </location>
</feature>
<reference evidence="7" key="1">
    <citation type="journal article" date="2021" name="Sci. Adv.">
        <title>The American lobster genome reveals insights on longevity, neural, and immune adaptations.</title>
        <authorList>
            <person name="Polinski J.M."/>
            <person name="Zimin A.V."/>
            <person name="Clark K.F."/>
            <person name="Kohn A.B."/>
            <person name="Sadowski N."/>
            <person name="Timp W."/>
            <person name="Ptitsyn A."/>
            <person name="Khanna P."/>
            <person name="Romanova D.Y."/>
            <person name="Williams P."/>
            <person name="Greenwood S.J."/>
            <person name="Moroz L.L."/>
            <person name="Walt D.R."/>
            <person name="Bodnar A.G."/>
        </authorList>
    </citation>
    <scope>NUCLEOTIDE SEQUENCE</scope>
    <source>
        <strain evidence="7">GMGI-L3</strain>
    </source>
</reference>
<feature type="transmembrane region" description="Helical" evidence="4">
    <location>
        <begin position="60"/>
        <end position="84"/>
    </location>
</feature>
<evidence type="ECO:0000259" key="6">
    <source>
        <dbReference type="Pfam" id="PF25023"/>
    </source>
</evidence>
<gene>
    <name evidence="7" type="primary">Ten-a-L2</name>
    <name evidence="7" type="ORF">Hamer_G024893</name>
</gene>
<dbReference type="InterPro" id="IPR028916">
    <property type="entry name" value="Tox-GHH_dom"/>
</dbReference>
<dbReference type="InterPro" id="IPR056823">
    <property type="entry name" value="TEN-like_YD-shell"/>
</dbReference>
<keyword evidence="1" id="KW-0245">EGF-like domain</keyword>
<feature type="domain" description="Teneurin-like YD-shell" evidence="6">
    <location>
        <begin position="201"/>
        <end position="847"/>
    </location>
</feature>
<dbReference type="PANTHER" id="PTHR11219">
    <property type="entry name" value="TENEURIN AND N-ACETYLGLUCOSAMINE-1-PHOSPHODIESTER ALPHA-N-ACETYLGLUCOSAMINIDASE"/>
    <property type="match status" value="1"/>
</dbReference>
<feature type="domain" description="Tox-GHH" evidence="5">
    <location>
        <begin position="1074"/>
        <end position="1151"/>
    </location>
</feature>
<organism evidence="7 8">
    <name type="scientific">Homarus americanus</name>
    <name type="common">American lobster</name>
    <dbReference type="NCBI Taxonomy" id="6706"/>
    <lineage>
        <taxon>Eukaryota</taxon>
        <taxon>Metazoa</taxon>
        <taxon>Ecdysozoa</taxon>
        <taxon>Arthropoda</taxon>
        <taxon>Crustacea</taxon>
        <taxon>Multicrustacea</taxon>
        <taxon>Malacostraca</taxon>
        <taxon>Eumalacostraca</taxon>
        <taxon>Eucarida</taxon>
        <taxon>Decapoda</taxon>
        <taxon>Pleocyemata</taxon>
        <taxon>Astacidea</taxon>
        <taxon>Nephropoidea</taxon>
        <taxon>Nephropidae</taxon>
        <taxon>Homarus</taxon>
    </lineage>
</organism>
<proteinExistence type="predicted"/>
<accession>A0A8J5NAW5</accession>
<evidence type="ECO:0000259" key="5">
    <source>
        <dbReference type="Pfam" id="PF15636"/>
    </source>
</evidence>
<evidence type="ECO:0000313" key="7">
    <source>
        <dbReference type="EMBL" id="KAG7176217.1"/>
    </source>
</evidence>
<dbReference type="Proteomes" id="UP000747542">
    <property type="component" value="Unassembled WGS sequence"/>
</dbReference>
<keyword evidence="8" id="KW-1185">Reference proteome</keyword>
<dbReference type="Pfam" id="PF15636">
    <property type="entry name" value="Tox-GHH"/>
    <property type="match status" value="1"/>
</dbReference>
<evidence type="ECO:0000256" key="4">
    <source>
        <dbReference type="SAM" id="Phobius"/>
    </source>
</evidence>
<evidence type="ECO:0000256" key="1">
    <source>
        <dbReference type="ARBA" id="ARBA00022536"/>
    </source>
</evidence>
<evidence type="ECO:0000256" key="3">
    <source>
        <dbReference type="ARBA" id="ARBA00023157"/>
    </source>
</evidence>
<evidence type="ECO:0000313" key="8">
    <source>
        <dbReference type="Proteomes" id="UP000747542"/>
    </source>
</evidence>
<dbReference type="Pfam" id="PF25023">
    <property type="entry name" value="TEN_YD-shell"/>
    <property type="match status" value="1"/>
</dbReference>
<dbReference type="Gene3D" id="2.180.10.10">
    <property type="entry name" value="RHS repeat-associated core"/>
    <property type="match status" value="1"/>
</dbReference>
<keyword evidence="2" id="KW-0677">Repeat</keyword>
<keyword evidence="4" id="KW-0812">Transmembrane</keyword>
<keyword evidence="4" id="KW-0472">Membrane</keyword>
<dbReference type="PANTHER" id="PTHR11219:SF69">
    <property type="entry name" value="TENEURIN-A"/>
    <property type="match status" value="1"/>
</dbReference>